<feature type="transmembrane region" description="Helical" evidence="2">
    <location>
        <begin position="159"/>
        <end position="177"/>
    </location>
</feature>
<dbReference type="PANTHER" id="PTHR38793:SF3">
    <property type="entry name" value="SMODS AND SLOG-ASSOCIATING 2TM EFFECTOR DOMAIN-CONTAINING PROTEIN"/>
    <property type="match status" value="1"/>
</dbReference>
<dbReference type="EMBL" id="RYZI01000690">
    <property type="protein sequence ID" value="RWA03842.1"/>
    <property type="molecule type" value="Genomic_DNA"/>
</dbReference>
<dbReference type="Pfam" id="PF18142">
    <property type="entry name" value="SLATT_fungal"/>
    <property type="match status" value="1"/>
</dbReference>
<name>A0A439CNV5_9PEZI</name>
<feature type="domain" description="SMODS and SLOG-associating 2TM effector" evidence="3">
    <location>
        <begin position="114"/>
        <end position="234"/>
    </location>
</feature>
<sequence length="269" mass="28891">MQTAKANSPLLISNSPDGATQTATKNSQSPGAATGTTAPKPTENSAPISPPPPRKAGTTMSWGAPAGLPIPSNNNENLLIFRKALGINMHRDAADASGTLEEGRKTAIGIYRSVIETQTRMVIQHGLLTAFLYLVYFAQIIIGAALTALGATASHYERVITILGAFNTVLAGVLALIKGSGQPQKLGKDRIGYRRLQDWIEETEALLAVGVIGRNRKEVGLLVESAFKRYNAAKVSEENNDPEFYVYHQQEPLGNRPSDDGRNEQQVAK</sequence>
<keyword evidence="2" id="KW-0812">Transmembrane</keyword>
<evidence type="ECO:0000256" key="1">
    <source>
        <dbReference type="SAM" id="MobiDB-lite"/>
    </source>
</evidence>
<feature type="transmembrane region" description="Helical" evidence="2">
    <location>
        <begin position="130"/>
        <end position="153"/>
    </location>
</feature>
<dbReference type="InterPro" id="IPR041622">
    <property type="entry name" value="SLATT_fungi"/>
</dbReference>
<dbReference type="PANTHER" id="PTHR38793">
    <property type="entry name" value="SLATT_FUNGAL DOMAIN-CONTAINING PROTEIN-RELATED"/>
    <property type="match status" value="1"/>
</dbReference>
<evidence type="ECO:0000256" key="2">
    <source>
        <dbReference type="SAM" id="Phobius"/>
    </source>
</evidence>
<proteinExistence type="predicted"/>
<protein>
    <recommendedName>
        <fullName evidence="3">SMODS and SLOG-associating 2TM effector domain-containing protein</fullName>
    </recommendedName>
</protein>
<gene>
    <name evidence="4" type="ORF">EKO27_g11264</name>
</gene>
<feature type="region of interest" description="Disordered" evidence="1">
    <location>
        <begin position="1"/>
        <end position="67"/>
    </location>
</feature>
<keyword evidence="2" id="KW-1133">Transmembrane helix</keyword>
<dbReference type="AlphaFoldDB" id="A0A439CNV5"/>
<feature type="region of interest" description="Disordered" evidence="1">
    <location>
        <begin position="244"/>
        <end position="269"/>
    </location>
</feature>
<evidence type="ECO:0000313" key="4">
    <source>
        <dbReference type="EMBL" id="RWA03842.1"/>
    </source>
</evidence>
<keyword evidence="2" id="KW-0472">Membrane</keyword>
<reference evidence="4 5" key="1">
    <citation type="submission" date="2018-12" db="EMBL/GenBank/DDBJ databases">
        <title>Draft genome sequence of Xylaria grammica IHI A82.</title>
        <authorList>
            <person name="Buettner E."/>
            <person name="Kellner H."/>
        </authorList>
    </citation>
    <scope>NUCLEOTIDE SEQUENCE [LARGE SCALE GENOMIC DNA]</scope>
    <source>
        <strain evidence="4 5">IHI A82</strain>
    </source>
</reference>
<evidence type="ECO:0000313" key="5">
    <source>
        <dbReference type="Proteomes" id="UP000286045"/>
    </source>
</evidence>
<dbReference type="Proteomes" id="UP000286045">
    <property type="component" value="Unassembled WGS sequence"/>
</dbReference>
<keyword evidence="5" id="KW-1185">Reference proteome</keyword>
<evidence type="ECO:0000259" key="3">
    <source>
        <dbReference type="Pfam" id="PF18142"/>
    </source>
</evidence>
<organism evidence="4 5">
    <name type="scientific">Xylaria grammica</name>
    <dbReference type="NCBI Taxonomy" id="363999"/>
    <lineage>
        <taxon>Eukaryota</taxon>
        <taxon>Fungi</taxon>
        <taxon>Dikarya</taxon>
        <taxon>Ascomycota</taxon>
        <taxon>Pezizomycotina</taxon>
        <taxon>Sordariomycetes</taxon>
        <taxon>Xylariomycetidae</taxon>
        <taxon>Xylariales</taxon>
        <taxon>Xylariaceae</taxon>
        <taxon>Xylaria</taxon>
    </lineage>
</organism>
<dbReference type="NCBIfam" id="NF033635">
    <property type="entry name" value="SLATT_fungal"/>
    <property type="match status" value="1"/>
</dbReference>
<feature type="compositionally biased region" description="Low complexity" evidence="1">
    <location>
        <begin position="30"/>
        <end position="42"/>
    </location>
</feature>
<comment type="caution">
    <text evidence="4">The sequence shown here is derived from an EMBL/GenBank/DDBJ whole genome shotgun (WGS) entry which is preliminary data.</text>
</comment>
<feature type="compositionally biased region" description="Polar residues" evidence="1">
    <location>
        <begin position="1"/>
        <end position="29"/>
    </location>
</feature>
<accession>A0A439CNV5</accession>